<evidence type="ECO:0000313" key="2">
    <source>
        <dbReference type="EMBL" id="TWB72898.1"/>
    </source>
</evidence>
<evidence type="ECO:0000256" key="1">
    <source>
        <dbReference type="SAM" id="MobiDB-lite"/>
    </source>
</evidence>
<dbReference type="AlphaFoldDB" id="A0A560II66"/>
<gene>
    <name evidence="2" type="ORF">FBZ95_106613</name>
</gene>
<protein>
    <submittedName>
        <fullName evidence="2">Uncharacterized protein</fullName>
    </submittedName>
</protein>
<keyword evidence="3" id="KW-1185">Reference proteome</keyword>
<sequence length="225" mass="25884">MHLPPSGSGLARRQRSSKYGHHKPLTEHVAIGSRILRVRGSSRPGRSRWRGRLRLPRLRQRIPMTSLRRYNRAGADCASGRSHWCDCPPKSRRIRNWIFPEWCHQRRGRESPPWRRNRARTLRASTNTSLELLFGAARKHECHFVTFANARLVMTGLNSRSACRFGSRISLMSRLVAPYFLCPCELRVTLTPQHEACVKEISSPNTTSRYLSSQHRLCASFGNQS</sequence>
<proteinExistence type="predicted"/>
<feature type="region of interest" description="Disordered" evidence="1">
    <location>
        <begin position="1"/>
        <end position="26"/>
    </location>
</feature>
<organism evidence="2 3">
    <name type="scientific">Bradyrhizobium sacchari</name>
    <dbReference type="NCBI Taxonomy" id="1399419"/>
    <lineage>
        <taxon>Bacteria</taxon>
        <taxon>Pseudomonadati</taxon>
        <taxon>Pseudomonadota</taxon>
        <taxon>Alphaproteobacteria</taxon>
        <taxon>Hyphomicrobiales</taxon>
        <taxon>Nitrobacteraceae</taxon>
        <taxon>Bradyrhizobium</taxon>
    </lineage>
</organism>
<comment type="caution">
    <text evidence="2">The sequence shown here is derived from an EMBL/GenBank/DDBJ whole genome shotgun (WGS) entry which is preliminary data.</text>
</comment>
<dbReference type="EMBL" id="VITW01000006">
    <property type="protein sequence ID" value="TWB72898.1"/>
    <property type="molecule type" value="Genomic_DNA"/>
</dbReference>
<evidence type="ECO:0000313" key="3">
    <source>
        <dbReference type="Proteomes" id="UP000315914"/>
    </source>
</evidence>
<accession>A0A560II66</accession>
<reference evidence="2 3" key="1">
    <citation type="submission" date="2019-06" db="EMBL/GenBank/DDBJ databases">
        <title>Genomic Encyclopedia of Type Strains, Phase IV (KMG-V): Genome sequencing to study the core and pangenomes of soil and plant-associated prokaryotes.</title>
        <authorList>
            <person name="Whitman W."/>
        </authorList>
    </citation>
    <scope>NUCLEOTIDE SEQUENCE [LARGE SCALE GENOMIC DNA]</scope>
    <source>
        <strain evidence="2 3">BR 10556</strain>
    </source>
</reference>
<name>A0A560II66_9BRAD</name>
<feature type="compositionally biased region" description="Basic residues" evidence="1">
    <location>
        <begin position="12"/>
        <end position="23"/>
    </location>
</feature>
<dbReference type="Proteomes" id="UP000315914">
    <property type="component" value="Unassembled WGS sequence"/>
</dbReference>